<dbReference type="InParanoid" id="A0A251SVN2"/>
<keyword evidence="2" id="KW-1185">Reference proteome</keyword>
<proteinExistence type="predicted"/>
<accession>A0A251SVN2</accession>
<evidence type="ECO:0000313" key="1">
    <source>
        <dbReference type="EMBL" id="OTG02316.1"/>
    </source>
</evidence>
<reference evidence="2" key="1">
    <citation type="journal article" date="2017" name="Nature">
        <title>The sunflower genome provides insights into oil metabolism, flowering and Asterid evolution.</title>
        <authorList>
            <person name="Badouin H."/>
            <person name="Gouzy J."/>
            <person name="Grassa C.J."/>
            <person name="Murat F."/>
            <person name="Staton S.E."/>
            <person name="Cottret L."/>
            <person name="Lelandais-Briere C."/>
            <person name="Owens G.L."/>
            <person name="Carrere S."/>
            <person name="Mayjonade B."/>
            <person name="Legrand L."/>
            <person name="Gill N."/>
            <person name="Kane N.C."/>
            <person name="Bowers J.E."/>
            <person name="Hubner S."/>
            <person name="Bellec A."/>
            <person name="Berard A."/>
            <person name="Berges H."/>
            <person name="Blanchet N."/>
            <person name="Boniface M.C."/>
            <person name="Brunel D."/>
            <person name="Catrice O."/>
            <person name="Chaidir N."/>
            <person name="Claudel C."/>
            <person name="Donnadieu C."/>
            <person name="Faraut T."/>
            <person name="Fievet G."/>
            <person name="Helmstetter N."/>
            <person name="King M."/>
            <person name="Knapp S.J."/>
            <person name="Lai Z."/>
            <person name="Le Paslier M.C."/>
            <person name="Lippi Y."/>
            <person name="Lorenzon L."/>
            <person name="Mandel J.R."/>
            <person name="Marage G."/>
            <person name="Marchand G."/>
            <person name="Marquand E."/>
            <person name="Bret-Mestries E."/>
            <person name="Morien E."/>
            <person name="Nambeesan S."/>
            <person name="Nguyen T."/>
            <person name="Pegot-Espagnet P."/>
            <person name="Pouilly N."/>
            <person name="Raftis F."/>
            <person name="Sallet E."/>
            <person name="Schiex T."/>
            <person name="Thomas J."/>
            <person name="Vandecasteele C."/>
            <person name="Vares D."/>
            <person name="Vear F."/>
            <person name="Vautrin S."/>
            <person name="Crespi M."/>
            <person name="Mangin B."/>
            <person name="Burke J.M."/>
            <person name="Salse J."/>
            <person name="Munos S."/>
            <person name="Vincourt P."/>
            <person name="Rieseberg L.H."/>
            <person name="Langlade N.B."/>
        </authorList>
    </citation>
    <scope>NUCLEOTIDE SEQUENCE [LARGE SCALE GENOMIC DNA]</scope>
    <source>
        <strain evidence="2">cv. SF193</strain>
    </source>
</reference>
<sequence>MRCSISFSLIFHSLSKHKTPPSHHHTSTINTTVATPSTEESERLNVVTDCCTEESERLNLQSCFGDLAPEALNYIKQLESELSIAKKASGLVHTER</sequence>
<dbReference type="Proteomes" id="UP000215914">
    <property type="component" value="Chromosome 13"/>
</dbReference>
<protein>
    <submittedName>
        <fullName evidence="1">Uncharacterized protein</fullName>
    </submittedName>
</protein>
<dbReference type="STRING" id="4232.A0A251SVN2"/>
<name>A0A251SVN2_HELAN</name>
<dbReference type="AlphaFoldDB" id="A0A251SVN2"/>
<dbReference type="EMBL" id="CM007902">
    <property type="protein sequence ID" value="OTG02316.1"/>
    <property type="molecule type" value="Genomic_DNA"/>
</dbReference>
<evidence type="ECO:0000313" key="2">
    <source>
        <dbReference type="Proteomes" id="UP000215914"/>
    </source>
</evidence>
<organism evidence="1 2">
    <name type="scientific">Helianthus annuus</name>
    <name type="common">Common sunflower</name>
    <dbReference type="NCBI Taxonomy" id="4232"/>
    <lineage>
        <taxon>Eukaryota</taxon>
        <taxon>Viridiplantae</taxon>
        <taxon>Streptophyta</taxon>
        <taxon>Embryophyta</taxon>
        <taxon>Tracheophyta</taxon>
        <taxon>Spermatophyta</taxon>
        <taxon>Magnoliopsida</taxon>
        <taxon>eudicotyledons</taxon>
        <taxon>Gunneridae</taxon>
        <taxon>Pentapetalae</taxon>
        <taxon>asterids</taxon>
        <taxon>campanulids</taxon>
        <taxon>Asterales</taxon>
        <taxon>Asteraceae</taxon>
        <taxon>Asteroideae</taxon>
        <taxon>Heliantheae alliance</taxon>
        <taxon>Heliantheae</taxon>
        <taxon>Helianthus</taxon>
    </lineage>
</organism>
<gene>
    <name evidence="1" type="ORF">HannXRQ_Chr13g0411661</name>
</gene>